<dbReference type="CTD" id="9946081"/>
<evidence type="ECO:0000313" key="6">
    <source>
        <dbReference type="EMBL" id="EFO19839.2"/>
    </source>
</evidence>
<dbReference type="EMBL" id="JH712309">
    <property type="protein sequence ID" value="EFO19839.2"/>
    <property type="molecule type" value="Genomic_DNA"/>
</dbReference>
<dbReference type="EC" id="3.1.1.-" evidence="4"/>
<dbReference type="AlphaFoldDB" id="A0A1I7W4U4"/>
<feature type="domain" description="Carboxylesterase type B" evidence="5">
    <location>
        <begin position="13"/>
        <end position="533"/>
    </location>
</feature>
<dbReference type="GO" id="GO:0052689">
    <property type="term" value="F:carboxylic ester hydrolase activity"/>
    <property type="evidence" value="ECO:0007669"/>
    <property type="project" value="UniProtKB-KW"/>
</dbReference>
<dbReference type="PANTHER" id="PTHR44590">
    <property type="entry name" value="CARBOXYLIC ESTER HYDROLASE-RELATED"/>
    <property type="match status" value="1"/>
</dbReference>
<accession>A0A1S0TT66</accession>
<dbReference type="RefSeq" id="XP_020302047.1">
    <property type="nucleotide sequence ID" value="XM_020447757.1"/>
</dbReference>
<dbReference type="ESTHER" id="loalo-e1g668">
    <property type="family name" value="Carb_B_Nematoda"/>
</dbReference>
<proteinExistence type="inferred from homology"/>
<dbReference type="Gene3D" id="3.40.50.1820">
    <property type="entry name" value="alpha/beta hydrolase"/>
    <property type="match status" value="1"/>
</dbReference>
<comment type="similarity">
    <text evidence="1 4">Belongs to the type-B carboxylesterase/lipase family.</text>
</comment>
<dbReference type="InterPro" id="IPR002018">
    <property type="entry name" value="CarbesteraseB"/>
</dbReference>
<accession>A0A1I7W4U4</accession>
<evidence type="ECO:0000313" key="7">
    <source>
        <dbReference type="Proteomes" id="UP000095285"/>
    </source>
</evidence>
<evidence type="ECO:0000313" key="8">
    <source>
        <dbReference type="WBParaSite" id="EN70_9637"/>
    </source>
</evidence>
<dbReference type="PROSITE" id="PS00941">
    <property type="entry name" value="CARBOXYLESTERASE_B_2"/>
    <property type="match status" value="1"/>
</dbReference>
<keyword evidence="2" id="KW-0719">Serine esterase</keyword>
<gene>
    <name evidence="6 8" type="ORF">LOAG_08652</name>
</gene>
<dbReference type="PANTHER" id="PTHR44590:SF4">
    <property type="entry name" value="CARBOXYLIC ESTER HYDROLASE"/>
    <property type="match status" value="1"/>
</dbReference>
<dbReference type="InParanoid" id="A0A1I7W4U4"/>
<dbReference type="WBParaSite" id="EN70_9637">
    <property type="protein sequence ID" value="EN70_9637"/>
    <property type="gene ID" value="EN70_9637"/>
</dbReference>
<dbReference type="KEGG" id="loa:LOAG_08652"/>
<dbReference type="InterPro" id="IPR029058">
    <property type="entry name" value="AB_hydrolase_fold"/>
</dbReference>
<dbReference type="STRING" id="7209.A0A1I7W4U4"/>
<reference evidence="8" key="2">
    <citation type="submission" date="2016-11" db="UniProtKB">
        <authorList>
            <consortium name="WormBaseParasite"/>
        </authorList>
    </citation>
    <scope>IDENTIFICATION</scope>
</reference>
<dbReference type="PROSITE" id="PS00122">
    <property type="entry name" value="CARBOXYLESTERASE_B_1"/>
    <property type="match status" value="1"/>
</dbReference>
<evidence type="ECO:0000259" key="5">
    <source>
        <dbReference type="Pfam" id="PF00135"/>
    </source>
</evidence>
<dbReference type="OrthoDB" id="19653at2759"/>
<evidence type="ECO:0000256" key="3">
    <source>
        <dbReference type="ARBA" id="ARBA00022801"/>
    </source>
</evidence>
<name>A0A1I7W4U4_LOALO</name>
<keyword evidence="7" id="KW-1185">Reference proteome</keyword>
<dbReference type="eggNOG" id="KOG1516">
    <property type="taxonomic scope" value="Eukaryota"/>
</dbReference>
<dbReference type="SUPFAM" id="SSF53474">
    <property type="entry name" value="alpha/beta-Hydrolases"/>
    <property type="match status" value="1"/>
</dbReference>
<reference evidence="6 7" key="1">
    <citation type="submission" date="2012-04" db="EMBL/GenBank/DDBJ databases">
        <title>The Genome Sequence of Loa loa.</title>
        <authorList>
            <consortium name="The Broad Institute Genome Sequencing Platform"/>
            <consortium name="Broad Institute Genome Sequencing Center for Infectious Disease"/>
            <person name="Nutman T.B."/>
            <person name="Fink D.L."/>
            <person name="Russ C."/>
            <person name="Young S."/>
            <person name="Zeng Q."/>
            <person name="Gargeya S."/>
            <person name="Alvarado L."/>
            <person name="Berlin A."/>
            <person name="Chapman S.B."/>
            <person name="Chen Z."/>
            <person name="Freedman E."/>
            <person name="Gellesch M."/>
            <person name="Goldberg J."/>
            <person name="Griggs A."/>
            <person name="Gujja S."/>
            <person name="Heilman E.R."/>
            <person name="Heiman D."/>
            <person name="Howarth C."/>
            <person name="Mehta T."/>
            <person name="Neiman D."/>
            <person name="Pearson M."/>
            <person name="Roberts A."/>
            <person name="Saif S."/>
            <person name="Shea T."/>
            <person name="Shenoy N."/>
            <person name="Sisk P."/>
            <person name="Stolte C."/>
            <person name="Sykes S."/>
            <person name="White J."/>
            <person name="Yandava C."/>
            <person name="Haas B."/>
            <person name="Henn M.R."/>
            <person name="Nusbaum C."/>
            <person name="Birren B."/>
        </authorList>
    </citation>
    <scope>NUCLEOTIDE SEQUENCE [LARGE SCALE GENOMIC DNA]</scope>
</reference>
<dbReference type="Proteomes" id="UP000095285">
    <property type="component" value="Unassembled WGS sequence"/>
</dbReference>
<evidence type="ECO:0000256" key="1">
    <source>
        <dbReference type="ARBA" id="ARBA00005964"/>
    </source>
</evidence>
<dbReference type="InterPro" id="IPR019826">
    <property type="entry name" value="Carboxylesterase_B_AS"/>
</dbReference>
<sequence>MKLNEQRVEERKSRQIQTGSGIVEGKQLRCNKGPIDVFLGIPYAKPPTGNRRFKKPEVISPWAGIMKCKRYRSRAPQKDFFWDRIDLRVGKNEDCLYLNIITPGWKPRPEFKNGFPVMFYIHGGGFMIDSAVKYHYSKIARLLVSKDVIVVTIQYRLGFLGFFTTGDEICPGNFGIWDQIMALKWVKGNIEYFGGDPDRITVVGQSAGAASADLLALSPHSRDLFKQVILLGGNAECPWAVSDTKTVSDYCCRQARKLGWQGTDNAGMIRFLRKLPASKLTGRLIGNKELFTTGRLPLTPIIDGDLLPCPISELRKQSPTKPSIVGLTEDEGLLFAAIGRLACDMKDIEMGMQLMADDMKGSEINAEEVVGQIYLNRGDGGVNSRRKIQRAFIDMLSDLTSNYGTRLYVDKLVERGESVYMYSLEHCNPACYGLLNFYLPYRTATHGVDLIYLLDANIFLSPFFKTTIDKQITQFLTQSVVNFIKYRNPNIINDKMDRAFPFMWKPVTLDIPEQHLRIAHVIEMRNEFKNGRMKQLKDIFGDLILK</sequence>
<protein>
    <recommendedName>
        <fullName evidence="4">Carboxylic ester hydrolase</fullName>
        <ecNumber evidence="4">3.1.1.-</ecNumber>
    </recommendedName>
</protein>
<evidence type="ECO:0000256" key="2">
    <source>
        <dbReference type="ARBA" id="ARBA00022487"/>
    </source>
</evidence>
<dbReference type="GeneID" id="9946081"/>
<keyword evidence="3 4" id="KW-0378">Hydrolase</keyword>
<organism evidence="7 8">
    <name type="scientific">Loa loa</name>
    <name type="common">Eye worm</name>
    <name type="synonym">Filaria loa</name>
    <dbReference type="NCBI Taxonomy" id="7209"/>
    <lineage>
        <taxon>Eukaryota</taxon>
        <taxon>Metazoa</taxon>
        <taxon>Ecdysozoa</taxon>
        <taxon>Nematoda</taxon>
        <taxon>Chromadorea</taxon>
        <taxon>Rhabditida</taxon>
        <taxon>Spirurina</taxon>
        <taxon>Spiruromorpha</taxon>
        <taxon>Filarioidea</taxon>
        <taxon>Onchocercidae</taxon>
        <taxon>Loa</taxon>
    </lineage>
</organism>
<dbReference type="Pfam" id="PF00135">
    <property type="entry name" value="COesterase"/>
    <property type="match status" value="1"/>
</dbReference>
<dbReference type="OMA" id="NIITPGW"/>
<evidence type="ECO:0000256" key="4">
    <source>
        <dbReference type="RuleBase" id="RU361235"/>
    </source>
</evidence>
<dbReference type="InterPro" id="IPR019819">
    <property type="entry name" value="Carboxylesterase_B_CS"/>
</dbReference>